<evidence type="ECO:0000256" key="3">
    <source>
        <dbReference type="ARBA" id="ARBA00022989"/>
    </source>
</evidence>
<feature type="transmembrane region" description="Helical" evidence="5">
    <location>
        <begin position="89"/>
        <end position="117"/>
    </location>
</feature>
<evidence type="ECO:0000256" key="2">
    <source>
        <dbReference type="ARBA" id="ARBA00022692"/>
    </source>
</evidence>
<reference evidence="8" key="2">
    <citation type="submission" date="2020-04" db="EMBL/GenBank/DDBJ databases">
        <authorList>
            <consortium name="NCBI Genome Project"/>
        </authorList>
    </citation>
    <scope>NUCLEOTIDE SEQUENCE</scope>
    <source>
        <strain evidence="8">CBS 342.82</strain>
    </source>
</reference>
<evidence type="ECO:0000313" key="8">
    <source>
        <dbReference type="RefSeq" id="XP_033454888.1"/>
    </source>
</evidence>
<evidence type="ECO:0000256" key="1">
    <source>
        <dbReference type="ARBA" id="ARBA00004141"/>
    </source>
</evidence>
<keyword evidence="2 5" id="KW-0812">Transmembrane</keyword>
<dbReference type="Pfam" id="PF07690">
    <property type="entry name" value="MFS_1"/>
    <property type="match status" value="1"/>
</dbReference>
<dbReference type="AlphaFoldDB" id="A0A6J3LTB3"/>
<sequence length="317" mass="34540">MEENKVRGRAPVVRHVSSFDDEKDASAMSRMNTHESHGPAVERFDTGMSQMELIDQESLGRVKSHEKLVTPAATLDPRDPLNLSKKRKIIAVVFLCFFGAMAAAAELILGAMLPVFVIEYAGLDSRNIEAFTRVPLPEGTNPLSLLSYLPGPPIWKTYLLGSLPVLMIGLANLAMIPLATAVGRRPVIIGCGVLAVAGCVWSGNSQSLDSHLAARCLQAVGAGTVESLIPFVIADLTFSHERNTWMSFVFATQGLIIVALGFATPWVIINLSWRWLYFITGIGASVFMVGVLAFLPETRWKRTASEIRKCRACRSGI</sequence>
<dbReference type="Gene3D" id="1.20.1250.20">
    <property type="entry name" value="MFS general substrate transporter like domains"/>
    <property type="match status" value="1"/>
</dbReference>
<dbReference type="GeneID" id="54356912"/>
<dbReference type="PANTHER" id="PTHR23502">
    <property type="entry name" value="MAJOR FACILITATOR SUPERFAMILY"/>
    <property type="match status" value="1"/>
</dbReference>
<dbReference type="Proteomes" id="UP000504637">
    <property type="component" value="Unplaced"/>
</dbReference>
<keyword evidence="3 5" id="KW-1133">Transmembrane helix</keyword>
<dbReference type="InterPro" id="IPR020846">
    <property type="entry name" value="MFS_dom"/>
</dbReference>
<dbReference type="InterPro" id="IPR036259">
    <property type="entry name" value="MFS_trans_sf"/>
</dbReference>
<evidence type="ECO:0000256" key="5">
    <source>
        <dbReference type="SAM" id="Phobius"/>
    </source>
</evidence>
<keyword evidence="7" id="KW-1185">Reference proteome</keyword>
<dbReference type="InterPro" id="IPR011701">
    <property type="entry name" value="MFS"/>
</dbReference>
<name>A0A6J3LTB3_9PEZI</name>
<proteinExistence type="predicted"/>
<dbReference type="PANTHER" id="PTHR23502:SF164">
    <property type="entry name" value="MAJOR FACILITATOR SUPERFAMILY (MFS) PROFILE DOMAIN-CONTAINING PROTEIN"/>
    <property type="match status" value="1"/>
</dbReference>
<accession>A0A6J3LTB3</accession>
<dbReference type="SUPFAM" id="SSF103473">
    <property type="entry name" value="MFS general substrate transporter"/>
    <property type="match status" value="1"/>
</dbReference>
<organism evidence="8">
    <name type="scientific">Dissoconium aciculare CBS 342.82</name>
    <dbReference type="NCBI Taxonomy" id="1314786"/>
    <lineage>
        <taxon>Eukaryota</taxon>
        <taxon>Fungi</taxon>
        <taxon>Dikarya</taxon>
        <taxon>Ascomycota</taxon>
        <taxon>Pezizomycotina</taxon>
        <taxon>Dothideomycetes</taxon>
        <taxon>Dothideomycetidae</taxon>
        <taxon>Mycosphaerellales</taxon>
        <taxon>Dissoconiaceae</taxon>
        <taxon>Dissoconium</taxon>
    </lineage>
</organism>
<dbReference type="PROSITE" id="PS50850">
    <property type="entry name" value="MFS"/>
    <property type="match status" value="1"/>
</dbReference>
<dbReference type="GO" id="GO:0022857">
    <property type="term" value="F:transmembrane transporter activity"/>
    <property type="evidence" value="ECO:0007669"/>
    <property type="project" value="InterPro"/>
</dbReference>
<keyword evidence="4 5" id="KW-0472">Membrane</keyword>
<feature type="domain" description="Major facilitator superfamily (MFS) profile" evidence="6">
    <location>
        <begin position="103"/>
        <end position="317"/>
    </location>
</feature>
<feature type="transmembrane region" description="Helical" evidence="5">
    <location>
        <begin position="154"/>
        <end position="175"/>
    </location>
</feature>
<reference evidence="8" key="1">
    <citation type="submission" date="2020-01" db="EMBL/GenBank/DDBJ databases">
        <authorList>
            <consortium name="DOE Joint Genome Institute"/>
            <person name="Haridas S."/>
            <person name="Albert R."/>
            <person name="Binder M."/>
            <person name="Bloem J."/>
            <person name="Labutti K."/>
            <person name="Salamov A."/>
            <person name="Andreopoulos B."/>
            <person name="Baker S.E."/>
            <person name="Barry K."/>
            <person name="Bills G."/>
            <person name="Bluhm B.H."/>
            <person name="Cannon C."/>
            <person name="Castanera R."/>
            <person name="Culley D.E."/>
            <person name="Daum C."/>
            <person name="Ezra D."/>
            <person name="Gonzalez J.B."/>
            <person name="Henrissat B."/>
            <person name="Kuo A."/>
            <person name="Liang C."/>
            <person name="Lipzen A."/>
            <person name="Lutzoni F."/>
            <person name="Magnuson J."/>
            <person name="Mondo S."/>
            <person name="Nolan M."/>
            <person name="Ohm R."/>
            <person name="Pangilinan J."/>
            <person name="Park H.-J."/>
            <person name="Ramirez L."/>
            <person name="Alfaro M."/>
            <person name="Sun H."/>
            <person name="Tritt A."/>
            <person name="Yoshinaga Y."/>
            <person name="Zwiers L.-H."/>
            <person name="Turgeon B.G."/>
            <person name="Goodwin S.B."/>
            <person name="Spatafora J.W."/>
            <person name="Crous P.W."/>
            <person name="Grigoriev I.V."/>
        </authorList>
    </citation>
    <scope>NUCLEOTIDE SEQUENCE</scope>
    <source>
        <strain evidence="8">CBS 342.82</strain>
    </source>
</reference>
<feature type="transmembrane region" description="Helical" evidence="5">
    <location>
        <begin position="275"/>
        <end position="295"/>
    </location>
</feature>
<evidence type="ECO:0000313" key="7">
    <source>
        <dbReference type="Proteomes" id="UP000504637"/>
    </source>
</evidence>
<comment type="subcellular location">
    <subcellularLocation>
        <location evidence="1">Membrane</location>
        <topology evidence="1">Multi-pass membrane protein</topology>
    </subcellularLocation>
</comment>
<protein>
    <submittedName>
        <fullName evidence="8">MFS general substrate transporter</fullName>
    </submittedName>
</protein>
<dbReference type="OrthoDB" id="268400at2759"/>
<evidence type="ECO:0000256" key="4">
    <source>
        <dbReference type="ARBA" id="ARBA00023136"/>
    </source>
</evidence>
<reference evidence="8" key="3">
    <citation type="submission" date="2025-08" db="UniProtKB">
        <authorList>
            <consortium name="RefSeq"/>
        </authorList>
    </citation>
    <scope>IDENTIFICATION</scope>
    <source>
        <strain evidence="8">CBS 342.82</strain>
    </source>
</reference>
<dbReference type="GO" id="GO:0005886">
    <property type="term" value="C:plasma membrane"/>
    <property type="evidence" value="ECO:0007669"/>
    <property type="project" value="TreeGrafter"/>
</dbReference>
<gene>
    <name evidence="8" type="ORF">K489DRAFT_139044</name>
</gene>
<dbReference type="RefSeq" id="XP_033454888.1">
    <property type="nucleotide sequence ID" value="XM_033599113.1"/>
</dbReference>
<feature type="transmembrane region" description="Helical" evidence="5">
    <location>
        <begin position="245"/>
        <end position="269"/>
    </location>
</feature>
<evidence type="ECO:0000259" key="6">
    <source>
        <dbReference type="PROSITE" id="PS50850"/>
    </source>
</evidence>